<proteinExistence type="predicted"/>
<dbReference type="EMBL" id="CP003179">
    <property type="protein sequence ID" value="AEW04471.1"/>
    <property type="molecule type" value="Genomic_DNA"/>
</dbReference>
<evidence type="ECO:0000313" key="3">
    <source>
        <dbReference type="Proteomes" id="UP000005439"/>
    </source>
</evidence>
<keyword evidence="1" id="KW-0812">Transmembrane</keyword>
<organism evidence="2 3">
    <name type="scientific">Sulfobacillus acidophilus (strain ATCC 700253 / DSM 10332 / NAL)</name>
    <dbReference type="NCBI Taxonomy" id="679936"/>
    <lineage>
        <taxon>Bacteria</taxon>
        <taxon>Bacillati</taxon>
        <taxon>Bacillota</taxon>
        <taxon>Clostridia</taxon>
        <taxon>Eubacteriales</taxon>
        <taxon>Clostridiales Family XVII. Incertae Sedis</taxon>
        <taxon>Sulfobacillus</taxon>
    </lineage>
</organism>
<evidence type="ECO:0008006" key="4">
    <source>
        <dbReference type="Google" id="ProtNLM"/>
    </source>
</evidence>
<evidence type="ECO:0000313" key="2">
    <source>
        <dbReference type="EMBL" id="AEW04471.1"/>
    </source>
</evidence>
<dbReference type="Pfam" id="PF11295">
    <property type="entry name" value="DUF3096"/>
    <property type="match status" value="1"/>
</dbReference>
<reference evidence="3" key="1">
    <citation type="submission" date="2011-12" db="EMBL/GenBank/DDBJ databases">
        <title>The complete genome of chromosome of Sulfobacillus acidophilus DSM 10332.</title>
        <authorList>
            <person name="Lucas S."/>
            <person name="Han J."/>
            <person name="Lapidus A."/>
            <person name="Bruce D."/>
            <person name="Goodwin L."/>
            <person name="Pitluck S."/>
            <person name="Peters L."/>
            <person name="Kyrpides N."/>
            <person name="Mavromatis K."/>
            <person name="Ivanova N."/>
            <person name="Mikhailova N."/>
            <person name="Chertkov O."/>
            <person name="Saunders E."/>
            <person name="Detter J.C."/>
            <person name="Tapia R."/>
            <person name="Han C."/>
            <person name="Land M."/>
            <person name="Hauser L."/>
            <person name="Markowitz V."/>
            <person name="Cheng J.-F."/>
            <person name="Hugenholtz P."/>
            <person name="Woyke T."/>
            <person name="Wu D."/>
            <person name="Pukall R."/>
            <person name="Gehrich-Schroeter G."/>
            <person name="Schneider S."/>
            <person name="Klenk H.-P."/>
            <person name="Eisen J.A."/>
        </authorList>
    </citation>
    <scope>NUCLEOTIDE SEQUENCE [LARGE SCALE GENOMIC DNA]</scope>
    <source>
        <strain evidence="3">ATCC 700253 / DSM 10332 / NAL</strain>
    </source>
</reference>
<feature type="transmembrane region" description="Helical" evidence="1">
    <location>
        <begin position="23"/>
        <end position="41"/>
    </location>
</feature>
<dbReference type="Proteomes" id="UP000005439">
    <property type="component" value="Chromosome"/>
</dbReference>
<dbReference type="PATRIC" id="fig|679936.5.peg.1026"/>
<dbReference type="HOGENOM" id="CLU_3240539_0_0_9"/>
<keyword evidence="1" id="KW-1133">Transmembrane helix</keyword>
<accession>G8TSU4</accession>
<evidence type="ECO:0000256" key="1">
    <source>
        <dbReference type="SAM" id="Phobius"/>
    </source>
</evidence>
<gene>
    <name evidence="2" type="ordered locus">Sulac_0969</name>
</gene>
<protein>
    <recommendedName>
        <fullName evidence="4">DUF3096 domain-containing protein</fullName>
    </recommendedName>
</protein>
<dbReference type="KEGG" id="sap:Sulac_0969"/>
<dbReference type="AlphaFoldDB" id="G8TSU4"/>
<sequence>MRQDLMALAAMATGIVTLWNPRYFRLVLGLYLLLVGVFGLGHG</sequence>
<dbReference type="STRING" id="679936.Sulac_0969"/>
<keyword evidence="3" id="KW-1185">Reference proteome</keyword>
<keyword evidence="1" id="KW-0472">Membrane</keyword>
<name>G8TSU4_SULAD</name>
<dbReference type="InterPro" id="IPR021446">
    <property type="entry name" value="DUF3096"/>
</dbReference>
<reference evidence="2 3" key="2">
    <citation type="journal article" date="2012" name="Stand. Genomic Sci.">
        <title>Complete genome sequence of the moderately thermophilic mineral-sulfide-oxidizing firmicute Sulfobacillus acidophilus type strain (NAL(T)).</title>
        <authorList>
            <person name="Anderson I."/>
            <person name="Chertkov O."/>
            <person name="Chen A."/>
            <person name="Saunders E."/>
            <person name="Lapidus A."/>
            <person name="Nolan M."/>
            <person name="Lucas S."/>
            <person name="Hammon N."/>
            <person name="Deshpande S."/>
            <person name="Cheng J.F."/>
            <person name="Han C."/>
            <person name="Tapia R."/>
            <person name="Goodwin L.A."/>
            <person name="Pitluck S."/>
            <person name="Liolios K."/>
            <person name="Pagani I."/>
            <person name="Ivanova N."/>
            <person name="Mikhailova N."/>
            <person name="Pati A."/>
            <person name="Palaniappan K."/>
            <person name="Land M."/>
            <person name="Pan C."/>
            <person name="Rohde M."/>
            <person name="Pukall R."/>
            <person name="Goker M."/>
            <person name="Detter J.C."/>
            <person name="Woyke T."/>
            <person name="Bristow J."/>
            <person name="Eisen J.A."/>
            <person name="Markowitz V."/>
            <person name="Hugenholtz P."/>
            <person name="Kyrpides N.C."/>
            <person name="Klenk H.P."/>
            <person name="Mavromatis K."/>
        </authorList>
    </citation>
    <scope>NUCLEOTIDE SEQUENCE [LARGE SCALE GENOMIC DNA]</scope>
    <source>
        <strain evidence="3">ATCC 700253 / DSM 10332 / NAL</strain>
    </source>
</reference>